<dbReference type="RefSeq" id="WP_102478077.1">
    <property type="nucleotide sequence ID" value="NZ_MDBO01000105.1"/>
</dbReference>
<organism evidence="1 2">
    <name type="scientific">Vibrio breoganii</name>
    <dbReference type="NCBI Taxonomy" id="553239"/>
    <lineage>
        <taxon>Bacteria</taxon>
        <taxon>Pseudomonadati</taxon>
        <taxon>Pseudomonadota</taxon>
        <taxon>Gammaproteobacteria</taxon>
        <taxon>Vibrionales</taxon>
        <taxon>Vibrionaceae</taxon>
        <taxon>Vibrio</taxon>
    </lineage>
</organism>
<sequence>MKKLKLKIKAISYQLSAISYQLSAISYQLSAISYQASHYARVKATITSCSKTPENRHARSVFWASTLVGHLNQPTSADIF</sequence>
<dbReference type="EMBL" id="MDBO01000105">
    <property type="protein sequence ID" value="PMP07672.1"/>
    <property type="molecule type" value="Genomic_DNA"/>
</dbReference>
<name>A0AAP8MUW1_9VIBR</name>
<reference evidence="2" key="1">
    <citation type="submission" date="2016-07" db="EMBL/GenBank/DDBJ databases">
        <title>Nontailed viruses are major unrecognized killers of bacteria in the ocean.</title>
        <authorList>
            <person name="Kauffman K."/>
            <person name="Hussain F."/>
            <person name="Yang J."/>
            <person name="Arevalo P."/>
            <person name="Brown J."/>
            <person name="Cutler M."/>
            <person name="Kelly L."/>
            <person name="Polz M.F."/>
        </authorList>
    </citation>
    <scope>NUCLEOTIDE SEQUENCE [LARGE SCALE GENOMIC DNA]</scope>
    <source>
        <strain evidence="2">10N.222.49.A5</strain>
    </source>
</reference>
<accession>A0AAP8MUW1</accession>
<dbReference type="AlphaFoldDB" id="A0AAP8MUW1"/>
<dbReference type="Proteomes" id="UP000235611">
    <property type="component" value="Unassembled WGS sequence"/>
</dbReference>
<evidence type="ECO:0000313" key="2">
    <source>
        <dbReference type="Proteomes" id="UP000235611"/>
    </source>
</evidence>
<evidence type="ECO:0000313" key="1">
    <source>
        <dbReference type="EMBL" id="PMP07672.1"/>
    </source>
</evidence>
<proteinExistence type="predicted"/>
<comment type="caution">
    <text evidence="1">The sequence shown here is derived from an EMBL/GenBank/DDBJ whole genome shotgun (WGS) entry which is preliminary data.</text>
</comment>
<protein>
    <submittedName>
        <fullName evidence="1">Uncharacterized protein</fullName>
    </submittedName>
</protein>
<gene>
    <name evidence="1" type="ORF">BCS93_15380</name>
</gene>